<accession>A0ABW5MYG8</accession>
<protein>
    <submittedName>
        <fullName evidence="6">DoxX family protein</fullName>
    </submittedName>
</protein>
<comment type="caution">
    <text evidence="6">The sequence shown here is derived from an EMBL/GenBank/DDBJ whole genome shotgun (WGS) entry which is preliminary data.</text>
</comment>
<sequence>MELLVIGIKIFIFISTLNVWLFRFKKKTPYRGSSSNSMREEFAAYGLSESIMYLVGGLKIASALGLILSIWFSWITPYAAGLMAVLMLGAIFMHLKINDPLKKSFPAFLFLVLSLFLIVVHLF</sequence>
<evidence type="ECO:0000256" key="2">
    <source>
        <dbReference type="ARBA" id="ARBA00022692"/>
    </source>
</evidence>
<evidence type="ECO:0000313" key="7">
    <source>
        <dbReference type="Proteomes" id="UP001597526"/>
    </source>
</evidence>
<feature type="transmembrane region" description="Helical" evidence="5">
    <location>
        <begin position="42"/>
        <end position="68"/>
    </location>
</feature>
<feature type="transmembrane region" description="Helical" evidence="5">
    <location>
        <begin position="105"/>
        <end position="122"/>
    </location>
</feature>
<evidence type="ECO:0000256" key="5">
    <source>
        <dbReference type="SAM" id="Phobius"/>
    </source>
</evidence>
<name>A0ABW5MYG8_9FLAO</name>
<feature type="transmembrane region" description="Helical" evidence="5">
    <location>
        <begin position="74"/>
        <end position="93"/>
    </location>
</feature>
<dbReference type="EMBL" id="JBHULB010000017">
    <property type="protein sequence ID" value="MFD2587878.1"/>
    <property type="molecule type" value="Genomic_DNA"/>
</dbReference>
<dbReference type="Pfam" id="PF13564">
    <property type="entry name" value="DoxX_2"/>
    <property type="match status" value="1"/>
</dbReference>
<gene>
    <name evidence="6" type="ORF">ACFSQJ_13105</name>
</gene>
<keyword evidence="2 5" id="KW-0812">Transmembrane</keyword>
<keyword evidence="7" id="KW-1185">Reference proteome</keyword>
<evidence type="ECO:0000256" key="4">
    <source>
        <dbReference type="ARBA" id="ARBA00023136"/>
    </source>
</evidence>
<organism evidence="6 7">
    <name type="scientific">Croceitalea marina</name>
    <dbReference type="NCBI Taxonomy" id="1775166"/>
    <lineage>
        <taxon>Bacteria</taxon>
        <taxon>Pseudomonadati</taxon>
        <taxon>Bacteroidota</taxon>
        <taxon>Flavobacteriia</taxon>
        <taxon>Flavobacteriales</taxon>
        <taxon>Flavobacteriaceae</taxon>
        <taxon>Croceitalea</taxon>
    </lineage>
</organism>
<feature type="transmembrane region" description="Helical" evidence="5">
    <location>
        <begin position="6"/>
        <end position="22"/>
    </location>
</feature>
<reference evidence="7" key="1">
    <citation type="journal article" date="2019" name="Int. J. Syst. Evol. Microbiol.">
        <title>The Global Catalogue of Microorganisms (GCM) 10K type strain sequencing project: providing services to taxonomists for standard genome sequencing and annotation.</title>
        <authorList>
            <consortium name="The Broad Institute Genomics Platform"/>
            <consortium name="The Broad Institute Genome Sequencing Center for Infectious Disease"/>
            <person name="Wu L."/>
            <person name="Ma J."/>
        </authorList>
    </citation>
    <scope>NUCLEOTIDE SEQUENCE [LARGE SCALE GENOMIC DNA]</scope>
    <source>
        <strain evidence="7">KCTC 52368</strain>
    </source>
</reference>
<keyword evidence="4 5" id="KW-0472">Membrane</keyword>
<keyword evidence="3 5" id="KW-1133">Transmembrane helix</keyword>
<evidence type="ECO:0000256" key="1">
    <source>
        <dbReference type="ARBA" id="ARBA00004141"/>
    </source>
</evidence>
<proteinExistence type="predicted"/>
<dbReference type="RefSeq" id="WP_377767412.1">
    <property type="nucleotide sequence ID" value="NZ_JBHULB010000017.1"/>
</dbReference>
<evidence type="ECO:0000313" key="6">
    <source>
        <dbReference type="EMBL" id="MFD2587878.1"/>
    </source>
</evidence>
<dbReference type="InterPro" id="IPR032808">
    <property type="entry name" value="DoxX"/>
</dbReference>
<evidence type="ECO:0000256" key="3">
    <source>
        <dbReference type="ARBA" id="ARBA00022989"/>
    </source>
</evidence>
<dbReference type="Proteomes" id="UP001597526">
    <property type="component" value="Unassembled WGS sequence"/>
</dbReference>
<comment type="subcellular location">
    <subcellularLocation>
        <location evidence="1">Membrane</location>
        <topology evidence="1">Multi-pass membrane protein</topology>
    </subcellularLocation>
</comment>